<dbReference type="KEGG" id="aaq:AOC05_08960"/>
<accession>A0A0M4QFT1</accession>
<evidence type="ECO:0000259" key="1">
    <source>
        <dbReference type="Pfam" id="PF09995"/>
    </source>
</evidence>
<sequence length="307" mass="33725">MENILARWRRELRGTFSANSATVPQWELDLEKGDDGGYFAPDSAAWAVHGSMTTLVAGIHALLLQALHPGAMAGVHDHSDYKSDPLARLAGTIRWIYTVTYGDTSAARETSNKVRSIHNFITGTYQRNNGDEVPYTANDPDLLRWVHLAFTEAFLASHKSLGAAFPGGPNAYVADWAVAGELMGVDNPPVTEAQLYEQLDTFTPELRYDQRVVDTVAFLRNPPLPRSQKGGYKILFAAAVDTLPAEYRALLRLHTPRWGPFSLPIRQGAKLVLAVVHLGLGKIGPSERSARARRSRLGLEDSLRKAG</sequence>
<name>A0A0M4QFT1_9MICC</name>
<feature type="domain" description="ER-bound oxygenase mpaB/mpaB'/Rubber oxygenase catalytic" evidence="1">
    <location>
        <begin position="46"/>
        <end position="258"/>
    </location>
</feature>
<organism evidence="2 3">
    <name type="scientific">Arthrobacter alpinus</name>
    <dbReference type="NCBI Taxonomy" id="656366"/>
    <lineage>
        <taxon>Bacteria</taxon>
        <taxon>Bacillati</taxon>
        <taxon>Actinomycetota</taxon>
        <taxon>Actinomycetes</taxon>
        <taxon>Micrococcales</taxon>
        <taxon>Micrococcaceae</taxon>
        <taxon>Arthrobacter</taxon>
    </lineage>
</organism>
<evidence type="ECO:0000313" key="3">
    <source>
        <dbReference type="Proteomes" id="UP000062833"/>
    </source>
</evidence>
<proteinExistence type="predicted"/>
<dbReference type="OrthoDB" id="108890at2"/>
<dbReference type="GO" id="GO:0016491">
    <property type="term" value="F:oxidoreductase activity"/>
    <property type="evidence" value="ECO:0007669"/>
    <property type="project" value="InterPro"/>
</dbReference>
<dbReference type="PANTHER" id="PTHR36151:SF3">
    <property type="entry name" value="ER-BOUND OXYGENASE MPAB_MPAB'_RUBBER OXYGENASE CATALYTIC DOMAIN-CONTAINING PROTEIN"/>
    <property type="match status" value="1"/>
</dbReference>
<dbReference type="InterPro" id="IPR018713">
    <property type="entry name" value="MPAB/Lcp_cat_dom"/>
</dbReference>
<keyword evidence="3" id="KW-1185">Reference proteome</keyword>
<dbReference type="PATRIC" id="fig|656366.3.peg.1947"/>
<gene>
    <name evidence="2" type="ORF">AOC05_08960</name>
</gene>
<dbReference type="RefSeq" id="WP_062006937.1">
    <property type="nucleotide sequence ID" value="NZ_CP012677.1"/>
</dbReference>
<dbReference type="Proteomes" id="UP000062833">
    <property type="component" value="Chromosome"/>
</dbReference>
<reference evidence="3" key="1">
    <citation type="submission" date="2015-09" db="EMBL/GenBank/DDBJ databases">
        <title>Complete genome of Arthrobacter alpinus strain R3.8.</title>
        <authorList>
            <person name="See-Too W.S."/>
            <person name="Chan K.G."/>
        </authorList>
    </citation>
    <scope>NUCLEOTIDE SEQUENCE [LARGE SCALE GENOMIC DNA]</scope>
    <source>
        <strain evidence="3">R3.8</strain>
    </source>
</reference>
<dbReference type="EMBL" id="CP012677">
    <property type="protein sequence ID" value="ALE92417.1"/>
    <property type="molecule type" value="Genomic_DNA"/>
</dbReference>
<dbReference type="AlphaFoldDB" id="A0A0M4QFT1"/>
<protein>
    <recommendedName>
        <fullName evidence="1">ER-bound oxygenase mpaB/mpaB'/Rubber oxygenase catalytic domain-containing protein</fullName>
    </recommendedName>
</protein>
<evidence type="ECO:0000313" key="2">
    <source>
        <dbReference type="EMBL" id="ALE92417.1"/>
    </source>
</evidence>
<dbReference type="Pfam" id="PF09995">
    <property type="entry name" value="MPAB_Lcp_cat"/>
    <property type="match status" value="1"/>
</dbReference>
<dbReference type="PANTHER" id="PTHR36151">
    <property type="entry name" value="BLR2777 PROTEIN"/>
    <property type="match status" value="1"/>
</dbReference>